<dbReference type="InterPro" id="IPR000380">
    <property type="entry name" value="Topo_IA"/>
</dbReference>
<keyword evidence="3" id="KW-1185">Reference proteome</keyword>
<protein>
    <recommendedName>
        <fullName evidence="1">Toprim domain-containing protein</fullName>
    </recommendedName>
</protein>
<dbReference type="GO" id="GO:0003917">
    <property type="term" value="F:DNA topoisomerase type I (single strand cut, ATP-independent) activity"/>
    <property type="evidence" value="ECO:0007669"/>
    <property type="project" value="InterPro"/>
</dbReference>
<dbReference type="InterPro" id="IPR006171">
    <property type="entry name" value="TOPRIM_dom"/>
</dbReference>
<name>A0A2V1ISP4_9BACT</name>
<gene>
    <name evidence="2" type="ORF">C5O25_09045</name>
</gene>
<dbReference type="PANTHER" id="PTHR11390:SF21">
    <property type="entry name" value="DNA TOPOISOMERASE 3-ALPHA"/>
    <property type="match status" value="1"/>
</dbReference>
<dbReference type="EMBL" id="PUBV01000018">
    <property type="protein sequence ID" value="PWB06884.1"/>
    <property type="molecule type" value="Genomic_DNA"/>
</dbReference>
<reference evidence="3" key="1">
    <citation type="submission" date="2018-02" db="EMBL/GenBank/DDBJ databases">
        <authorList>
            <person name="Clavel T."/>
            <person name="Strowig T."/>
        </authorList>
    </citation>
    <scope>NUCLEOTIDE SEQUENCE [LARGE SCALE GENOMIC DNA]</scope>
    <source>
        <strain evidence="3">DSM 100764</strain>
    </source>
</reference>
<dbReference type="AlphaFoldDB" id="A0A2V1ISP4"/>
<dbReference type="GeneID" id="93423951"/>
<dbReference type="GO" id="GO:0006281">
    <property type="term" value="P:DNA repair"/>
    <property type="evidence" value="ECO:0007669"/>
    <property type="project" value="TreeGrafter"/>
</dbReference>
<dbReference type="Gene3D" id="3.40.50.140">
    <property type="match status" value="1"/>
</dbReference>
<dbReference type="Pfam" id="PF01751">
    <property type="entry name" value="Toprim"/>
    <property type="match status" value="1"/>
</dbReference>
<dbReference type="Proteomes" id="UP000244925">
    <property type="component" value="Unassembled WGS sequence"/>
</dbReference>
<sequence>MNNKVIITESRTVAKAIAQALGVNVLNKGYFGKGNIAVTWTGGNIISATPKSKFQFSVCSDMTADETFSENFNFSIRKDSKGKGPKGNRRPSDKDMAQVSIIEKLWKNADVVYNAMKPSANGEVIFASLAIYINVPREIARVWLRSVTRQSILEAIDNPVDKVPGFGEFHDNAIAEYTIGARPMEGVNDLGDAPVERTVWSMKNLKHEGNNRRGWSPAKTTGVAYSLYNKGLISYPDDEPKTALPEYLKESIAYCAANLSHHPTLGMKARAADITGEEPIWTADSSYHSHHGIIPTGLYPVDLTPDEEYLYNLIAGHCLDIFATENPDSK</sequence>
<evidence type="ECO:0000313" key="2">
    <source>
        <dbReference type="EMBL" id="PWB06884.1"/>
    </source>
</evidence>
<organism evidence="2 3">
    <name type="scientific">Paramuribaculum intestinale</name>
    <dbReference type="NCBI Taxonomy" id="2094151"/>
    <lineage>
        <taxon>Bacteria</taxon>
        <taxon>Pseudomonadati</taxon>
        <taxon>Bacteroidota</taxon>
        <taxon>Bacteroidia</taxon>
        <taxon>Bacteroidales</taxon>
        <taxon>Muribaculaceae</taxon>
        <taxon>Paramuribaculum</taxon>
    </lineage>
</organism>
<dbReference type="RefSeq" id="WP_107036418.1">
    <property type="nucleotide sequence ID" value="NZ_CP098825.1"/>
</dbReference>
<proteinExistence type="predicted"/>
<dbReference type="SUPFAM" id="SSF56712">
    <property type="entry name" value="Prokaryotic type I DNA topoisomerase"/>
    <property type="match status" value="2"/>
</dbReference>
<dbReference type="GO" id="GO:0006265">
    <property type="term" value="P:DNA topological change"/>
    <property type="evidence" value="ECO:0007669"/>
    <property type="project" value="InterPro"/>
</dbReference>
<feature type="domain" description="Toprim" evidence="1">
    <location>
        <begin position="3"/>
        <end position="95"/>
    </location>
</feature>
<dbReference type="PANTHER" id="PTHR11390">
    <property type="entry name" value="PROKARYOTIC DNA TOPOISOMERASE"/>
    <property type="match status" value="1"/>
</dbReference>
<evidence type="ECO:0000259" key="1">
    <source>
        <dbReference type="PROSITE" id="PS50880"/>
    </source>
</evidence>
<dbReference type="GO" id="GO:0043597">
    <property type="term" value="C:cytoplasmic replication fork"/>
    <property type="evidence" value="ECO:0007669"/>
    <property type="project" value="TreeGrafter"/>
</dbReference>
<accession>A0A2V1ISP4</accession>
<dbReference type="GO" id="GO:0006310">
    <property type="term" value="P:DNA recombination"/>
    <property type="evidence" value="ECO:0007669"/>
    <property type="project" value="TreeGrafter"/>
</dbReference>
<dbReference type="Pfam" id="PF01131">
    <property type="entry name" value="Topoisom_bac"/>
    <property type="match status" value="1"/>
</dbReference>
<dbReference type="GO" id="GO:0003677">
    <property type="term" value="F:DNA binding"/>
    <property type="evidence" value="ECO:0007669"/>
    <property type="project" value="InterPro"/>
</dbReference>
<dbReference type="Gene3D" id="1.10.290.10">
    <property type="entry name" value="Topoisomerase I, domain 4"/>
    <property type="match status" value="1"/>
</dbReference>
<dbReference type="InterPro" id="IPR013826">
    <property type="entry name" value="Topo_IA_cen_sub3"/>
</dbReference>
<dbReference type="InterPro" id="IPR013497">
    <property type="entry name" value="Topo_IA_cen"/>
</dbReference>
<comment type="caution">
    <text evidence="2">The sequence shown here is derived from an EMBL/GenBank/DDBJ whole genome shotgun (WGS) entry which is preliminary data.</text>
</comment>
<dbReference type="PROSITE" id="PS50880">
    <property type="entry name" value="TOPRIM"/>
    <property type="match status" value="1"/>
</dbReference>
<evidence type="ECO:0000313" key="3">
    <source>
        <dbReference type="Proteomes" id="UP000244925"/>
    </source>
</evidence>
<dbReference type="InterPro" id="IPR023405">
    <property type="entry name" value="Topo_IA_core_domain"/>
</dbReference>